<gene>
    <name evidence="1" type="ordered locus">Os08g0264400</name>
    <name evidence="1" type="ORF">OSNPB_080264400</name>
</gene>
<keyword evidence="2" id="KW-1185">Reference proteome</keyword>
<protein>
    <submittedName>
        <fullName evidence="1">Os08g0264400 protein</fullName>
    </submittedName>
</protein>
<dbReference type="EMBL" id="AP014964">
    <property type="protein sequence ID" value="BAT04613.1"/>
    <property type="molecule type" value="Genomic_DNA"/>
</dbReference>
<dbReference type="STRING" id="39947.A0A0P0XE40"/>
<evidence type="ECO:0000313" key="2">
    <source>
        <dbReference type="Proteomes" id="UP000059680"/>
    </source>
</evidence>
<evidence type="ECO:0000313" key="1">
    <source>
        <dbReference type="EMBL" id="BAT04613.1"/>
    </source>
</evidence>
<reference evidence="1 2" key="2">
    <citation type="journal article" date="2013" name="Plant Cell Physiol.">
        <title>Rice Annotation Project Database (RAP-DB): an integrative and interactive database for rice genomics.</title>
        <authorList>
            <person name="Sakai H."/>
            <person name="Lee S.S."/>
            <person name="Tanaka T."/>
            <person name="Numa H."/>
            <person name="Kim J."/>
            <person name="Kawahara Y."/>
            <person name="Wakimoto H."/>
            <person name="Yang C.C."/>
            <person name="Iwamoto M."/>
            <person name="Abe T."/>
            <person name="Yamada Y."/>
            <person name="Muto A."/>
            <person name="Inokuchi H."/>
            <person name="Ikemura T."/>
            <person name="Matsumoto T."/>
            <person name="Sasaki T."/>
            <person name="Itoh T."/>
        </authorList>
    </citation>
    <scope>NUCLEOTIDE SEQUENCE [LARGE SCALE GENOMIC DNA]</scope>
    <source>
        <strain evidence="2">cv. Nipponbare</strain>
    </source>
</reference>
<reference evidence="2" key="1">
    <citation type="journal article" date="2005" name="Nature">
        <title>The map-based sequence of the rice genome.</title>
        <authorList>
            <consortium name="International rice genome sequencing project (IRGSP)"/>
            <person name="Matsumoto T."/>
            <person name="Wu J."/>
            <person name="Kanamori H."/>
            <person name="Katayose Y."/>
            <person name="Fujisawa M."/>
            <person name="Namiki N."/>
            <person name="Mizuno H."/>
            <person name="Yamamoto K."/>
            <person name="Antonio B.A."/>
            <person name="Baba T."/>
            <person name="Sakata K."/>
            <person name="Nagamura Y."/>
            <person name="Aoki H."/>
            <person name="Arikawa K."/>
            <person name="Arita K."/>
            <person name="Bito T."/>
            <person name="Chiden Y."/>
            <person name="Fujitsuka N."/>
            <person name="Fukunaka R."/>
            <person name="Hamada M."/>
            <person name="Harada C."/>
            <person name="Hayashi A."/>
            <person name="Hijishita S."/>
            <person name="Honda M."/>
            <person name="Hosokawa S."/>
            <person name="Ichikawa Y."/>
            <person name="Idonuma A."/>
            <person name="Iijima M."/>
            <person name="Ikeda M."/>
            <person name="Ikeno M."/>
            <person name="Ito K."/>
            <person name="Ito S."/>
            <person name="Ito T."/>
            <person name="Ito Y."/>
            <person name="Ito Y."/>
            <person name="Iwabuchi A."/>
            <person name="Kamiya K."/>
            <person name="Karasawa W."/>
            <person name="Kurita K."/>
            <person name="Katagiri S."/>
            <person name="Kikuta A."/>
            <person name="Kobayashi H."/>
            <person name="Kobayashi N."/>
            <person name="Machita K."/>
            <person name="Maehara T."/>
            <person name="Masukawa M."/>
            <person name="Mizubayashi T."/>
            <person name="Mukai Y."/>
            <person name="Nagasaki H."/>
            <person name="Nagata Y."/>
            <person name="Naito S."/>
            <person name="Nakashima M."/>
            <person name="Nakama Y."/>
            <person name="Nakamichi Y."/>
            <person name="Nakamura M."/>
            <person name="Meguro A."/>
            <person name="Negishi M."/>
            <person name="Ohta I."/>
            <person name="Ohta T."/>
            <person name="Okamoto M."/>
            <person name="Ono N."/>
            <person name="Saji S."/>
            <person name="Sakaguchi M."/>
            <person name="Sakai K."/>
            <person name="Shibata M."/>
            <person name="Shimokawa T."/>
            <person name="Song J."/>
            <person name="Takazaki Y."/>
            <person name="Terasawa K."/>
            <person name="Tsugane M."/>
            <person name="Tsuji K."/>
            <person name="Ueda S."/>
            <person name="Waki K."/>
            <person name="Yamagata H."/>
            <person name="Yamamoto M."/>
            <person name="Yamamoto S."/>
            <person name="Yamane H."/>
            <person name="Yoshiki S."/>
            <person name="Yoshihara R."/>
            <person name="Yukawa K."/>
            <person name="Zhong H."/>
            <person name="Yano M."/>
            <person name="Yuan Q."/>
            <person name="Ouyang S."/>
            <person name="Liu J."/>
            <person name="Jones K.M."/>
            <person name="Gansberger K."/>
            <person name="Moffat K."/>
            <person name="Hill J."/>
            <person name="Bera J."/>
            <person name="Fadrosh D."/>
            <person name="Jin S."/>
            <person name="Johri S."/>
            <person name="Kim M."/>
            <person name="Overton L."/>
            <person name="Reardon M."/>
            <person name="Tsitrin T."/>
            <person name="Vuong H."/>
            <person name="Weaver B."/>
            <person name="Ciecko A."/>
            <person name="Tallon L."/>
            <person name="Jackson J."/>
            <person name="Pai G."/>
            <person name="Aken S.V."/>
            <person name="Utterback T."/>
            <person name="Reidmuller S."/>
            <person name="Feldblyum T."/>
            <person name="Hsiao J."/>
            <person name="Zismann V."/>
            <person name="Iobst S."/>
            <person name="de Vazeille A.R."/>
            <person name="Buell C.R."/>
            <person name="Ying K."/>
            <person name="Li Y."/>
            <person name="Lu T."/>
            <person name="Huang Y."/>
            <person name="Zhao Q."/>
            <person name="Feng Q."/>
            <person name="Zhang L."/>
            <person name="Zhu J."/>
            <person name="Weng Q."/>
            <person name="Mu J."/>
            <person name="Lu Y."/>
            <person name="Fan D."/>
            <person name="Liu Y."/>
            <person name="Guan J."/>
            <person name="Zhang Y."/>
            <person name="Yu S."/>
            <person name="Liu X."/>
            <person name="Zhang Y."/>
            <person name="Hong G."/>
            <person name="Han B."/>
            <person name="Choisne N."/>
            <person name="Demange N."/>
            <person name="Orjeda G."/>
            <person name="Samain S."/>
            <person name="Cattolico L."/>
            <person name="Pelletier E."/>
            <person name="Couloux A."/>
            <person name="Segurens B."/>
            <person name="Wincker P."/>
            <person name="D'Hont A."/>
            <person name="Scarpelli C."/>
            <person name="Weissenbach J."/>
            <person name="Salanoubat M."/>
            <person name="Quetier F."/>
            <person name="Yu Y."/>
            <person name="Kim H.R."/>
            <person name="Rambo T."/>
            <person name="Currie J."/>
            <person name="Collura K."/>
            <person name="Luo M."/>
            <person name="Yang T."/>
            <person name="Ammiraju J.S.S."/>
            <person name="Engler F."/>
            <person name="Soderlund C."/>
            <person name="Wing R.A."/>
            <person name="Palmer L.E."/>
            <person name="de la Bastide M."/>
            <person name="Spiegel L."/>
            <person name="Nascimento L."/>
            <person name="Zutavern T."/>
            <person name="O'Shaughnessy A."/>
            <person name="Dike S."/>
            <person name="Dedhia N."/>
            <person name="Preston R."/>
            <person name="Balija V."/>
            <person name="McCombie W.R."/>
            <person name="Chow T."/>
            <person name="Chen H."/>
            <person name="Chung M."/>
            <person name="Chen C."/>
            <person name="Shaw J."/>
            <person name="Wu H."/>
            <person name="Hsiao K."/>
            <person name="Chao Y."/>
            <person name="Chu M."/>
            <person name="Cheng C."/>
            <person name="Hour A."/>
            <person name="Lee P."/>
            <person name="Lin S."/>
            <person name="Lin Y."/>
            <person name="Liou J."/>
            <person name="Liu S."/>
            <person name="Hsing Y."/>
            <person name="Raghuvanshi S."/>
            <person name="Mohanty A."/>
            <person name="Bharti A.K."/>
            <person name="Gaur A."/>
            <person name="Gupta V."/>
            <person name="Kumar D."/>
            <person name="Ravi V."/>
            <person name="Vij S."/>
            <person name="Kapur A."/>
            <person name="Khurana P."/>
            <person name="Khurana P."/>
            <person name="Khurana J.P."/>
            <person name="Tyagi A.K."/>
            <person name="Gaikwad K."/>
            <person name="Singh A."/>
            <person name="Dalal V."/>
            <person name="Srivastava S."/>
            <person name="Dixit A."/>
            <person name="Pal A.K."/>
            <person name="Ghazi I.A."/>
            <person name="Yadav M."/>
            <person name="Pandit A."/>
            <person name="Bhargava A."/>
            <person name="Sureshbabu K."/>
            <person name="Batra K."/>
            <person name="Sharma T.R."/>
            <person name="Mohapatra T."/>
            <person name="Singh N.K."/>
            <person name="Messing J."/>
            <person name="Nelson A.B."/>
            <person name="Fuks G."/>
            <person name="Kavchok S."/>
            <person name="Keizer G."/>
            <person name="Linton E."/>
            <person name="Llaca V."/>
            <person name="Song R."/>
            <person name="Tanyolac B."/>
            <person name="Young S."/>
            <person name="Ho-Il K."/>
            <person name="Hahn J.H."/>
            <person name="Sangsakoo G."/>
            <person name="Vanavichit A."/>
            <person name="de Mattos Luiz.A.T."/>
            <person name="Zimmer P.D."/>
            <person name="Malone G."/>
            <person name="Dellagostin O."/>
            <person name="de Oliveira A.C."/>
            <person name="Bevan M."/>
            <person name="Bancroft I."/>
            <person name="Minx P."/>
            <person name="Cordum H."/>
            <person name="Wilson R."/>
            <person name="Cheng Z."/>
            <person name="Jin W."/>
            <person name="Jiang J."/>
            <person name="Leong S.A."/>
            <person name="Iwama H."/>
            <person name="Gojobori T."/>
            <person name="Itoh T."/>
            <person name="Niimura Y."/>
            <person name="Fujii Y."/>
            <person name="Habara T."/>
            <person name="Sakai H."/>
            <person name="Sato Y."/>
            <person name="Wilson G."/>
            <person name="Kumar K."/>
            <person name="McCouch S."/>
            <person name="Juretic N."/>
            <person name="Hoen D."/>
            <person name="Wright S."/>
            <person name="Bruskiewich R."/>
            <person name="Bureau T."/>
            <person name="Miyao A."/>
            <person name="Hirochika H."/>
            <person name="Nishikawa T."/>
            <person name="Kadowaki K."/>
            <person name="Sugiura M."/>
            <person name="Burr B."/>
            <person name="Sasaki T."/>
        </authorList>
    </citation>
    <scope>NUCLEOTIDE SEQUENCE [LARGE SCALE GENOMIC DNA]</scope>
    <source>
        <strain evidence="2">cv. Nipponbare</strain>
    </source>
</reference>
<dbReference type="AlphaFoldDB" id="A0A0P0XE40"/>
<sequence>MEQRQQHLGGWSMARLSKELEVETLGMRDGGTEAMNGKDKTTNGVDVVQALTNLDNGDVVAAMSWQRDARRRWHIS</sequence>
<name>A0A0P0XE40_ORYSJ</name>
<accession>A0A0P0XE40</accession>
<dbReference type="PaxDb" id="39947-A0A0P0XE40"/>
<dbReference type="Proteomes" id="UP000059680">
    <property type="component" value="Chromosome 8"/>
</dbReference>
<dbReference type="InParanoid" id="A0A0P0XE40"/>
<proteinExistence type="predicted"/>
<reference evidence="1 2" key="3">
    <citation type="journal article" date="2013" name="Rice">
        <title>Improvement of the Oryza sativa Nipponbare reference genome using next generation sequence and optical map data.</title>
        <authorList>
            <person name="Kawahara Y."/>
            <person name="de la Bastide M."/>
            <person name="Hamilton J.P."/>
            <person name="Kanamori H."/>
            <person name="McCombie W.R."/>
            <person name="Ouyang S."/>
            <person name="Schwartz D.C."/>
            <person name="Tanaka T."/>
            <person name="Wu J."/>
            <person name="Zhou S."/>
            <person name="Childs K.L."/>
            <person name="Davidson R.M."/>
            <person name="Lin H."/>
            <person name="Quesada-Ocampo L."/>
            <person name="Vaillancourt B."/>
            <person name="Sakai H."/>
            <person name="Lee S.S."/>
            <person name="Kim J."/>
            <person name="Numa H."/>
            <person name="Itoh T."/>
            <person name="Buell C.R."/>
            <person name="Matsumoto T."/>
        </authorList>
    </citation>
    <scope>NUCLEOTIDE SEQUENCE [LARGE SCALE GENOMIC DNA]</scope>
    <source>
        <strain evidence="2">cv. Nipponbare</strain>
    </source>
</reference>
<organism evidence="1 2">
    <name type="scientific">Oryza sativa subsp. japonica</name>
    <name type="common">Rice</name>
    <dbReference type="NCBI Taxonomy" id="39947"/>
    <lineage>
        <taxon>Eukaryota</taxon>
        <taxon>Viridiplantae</taxon>
        <taxon>Streptophyta</taxon>
        <taxon>Embryophyta</taxon>
        <taxon>Tracheophyta</taxon>
        <taxon>Spermatophyta</taxon>
        <taxon>Magnoliopsida</taxon>
        <taxon>Liliopsida</taxon>
        <taxon>Poales</taxon>
        <taxon>Poaceae</taxon>
        <taxon>BOP clade</taxon>
        <taxon>Oryzoideae</taxon>
        <taxon>Oryzeae</taxon>
        <taxon>Oryzinae</taxon>
        <taxon>Oryza</taxon>
        <taxon>Oryza sativa</taxon>
    </lineage>
</organism>